<reference evidence="5" key="1">
    <citation type="submission" date="2016-10" db="EMBL/GenBank/DDBJ databases">
        <authorList>
            <person name="Varghese N."/>
            <person name="Submissions S."/>
        </authorList>
    </citation>
    <scope>NUCLEOTIDE SEQUENCE [LARGE SCALE GENOMIC DNA]</scope>
    <source>
        <strain evidence="5">DSM 44771</strain>
    </source>
</reference>
<gene>
    <name evidence="4" type="ORF">SAMN05660874_03184</name>
</gene>
<keyword evidence="5" id="KW-1185">Reference proteome</keyword>
<dbReference type="RefSeq" id="WP_139274080.1">
    <property type="nucleotide sequence ID" value="NZ_FOZX01000005.1"/>
</dbReference>
<evidence type="ECO:0000259" key="1">
    <source>
        <dbReference type="Pfam" id="PF19916"/>
    </source>
</evidence>
<dbReference type="OrthoDB" id="3867284at2"/>
<dbReference type="EMBL" id="FOZX01000005">
    <property type="protein sequence ID" value="SFS77570.1"/>
    <property type="molecule type" value="Genomic_DNA"/>
</dbReference>
<sequence>MSGGRNLGRSGALSLVSALLPVPFLHDASGRVTLTRIIGELLGEPFAVVESPLPFQHVWNIVEACQRHPDAFDALLYALEKAEGNTRQMQEVRHAVDALRTAELWPERERERLLMLLSGVAIPEIADVYVHVTRPSGHRLPPTATLVDYLNAVGLLNSEASGLPRLLSFIEHLAPRVPPALRAEMHRWADDQTERLGLTDELAEMRARCARSPEVGPEPQSTAYLIVQIIPDSPSGRRCRLTHWRQLDAAEGWQPLRGGDVIGDLDELKRAVAELIGEVEEEWARFEPEVRIEFVLPDELLNLDVDRWPWEPPDKIPQPIGTRFPVAVRSQERMSETRYRRHWRQRWRRLSGCLDDAGVLPEEAVHWSGDRPPEALGGVLMSDLGLLSMVLSAPPLSGSAGLDELTVGVRDGIPLMLWHRDDCTDPEFRALVKQLLHCHGAELLERVRLARARADAEPGVARPASDLTLLWDDPNRVVVPTRPGTEGVRP</sequence>
<feature type="domain" description="Effector-associated" evidence="2">
    <location>
        <begin position="16"/>
        <end position="97"/>
    </location>
</feature>
<dbReference type="Proteomes" id="UP000198852">
    <property type="component" value="Unassembled WGS sequence"/>
</dbReference>
<dbReference type="InterPro" id="IPR045555">
    <property type="entry name" value="VMAP-M0"/>
</dbReference>
<dbReference type="InterPro" id="IPR045431">
    <property type="entry name" value="EAD2"/>
</dbReference>
<proteinExistence type="predicted"/>
<protein>
    <submittedName>
        <fullName evidence="4">Uncharacterized protein</fullName>
    </submittedName>
</protein>
<evidence type="ECO:0000313" key="5">
    <source>
        <dbReference type="Proteomes" id="UP000198852"/>
    </source>
</evidence>
<dbReference type="Pfam" id="PF19916">
    <property type="entry name" value="VMAP-M0"/>
    <property type="match status" value="1"/>
</dbReference>
<dbReference type="Pfam" id="PF19956">
    <property type="entry name" value="EAD2"/>
    <property type="match status" value="1"/>
</dbReference>
<dbReference type="AlphaFoldDB" id="A0A1I6SL32"/>
<evidence type="ECO:0000313" key="4">
    <source>
        <dbReference type="EMBL" id="SFS77570.1"/>
    </source>
</evidence>
<evidence type="ECO:0000259" key="3">
    <source>
        <dbReference type="Pfam" id="PF20028"/>
    </source>
</evidence>
<dbReference type="Pfam" id="PF20028">
    <property type="entry name" value="VMAP-C"/>
    <property type="match status" value="1"/>
</dbReference>
<feature type="domain" description="vWA-MoxR associated protein middle region 0" evidence="1">
    <location>
        <begin position="106"/>
        <end position="207"/>
    </location>
</feature>
<accession>A0A1I6SL32</accession>
<feature type="domain" description="vWA-MoxR associated protein C-terminal" evidence="3">
    <location>
        <begin position="238"/>
        <end position="474"/>
    </location>
</feature>
<evidence type="ECO:0000259" key="2">
    <source>
        <dbReference type="Pfam" id="PF19956"/>
    </source>
</evidence>
<organism evidence="4 5">
    <name type="scientific">Saccharopolyspora flava</name>
    <dbReference type="NCBI Taxonomy" id="95161"/>
    <lineage>
        <taxon>Bacteria</taxon>
        <taxon>Bacillati</taxon>
        <taxon>Actinomycetota</taxon>
        <taxon>Actinomycetes</taxon>
        <taxon>Pseudonocardiales</taxon>
        <taxon>Pseudonocardiaceae</taxon>
        <taxon>Saccharopolyspora</taxon>
    </lineage>
</organism>
<dbReference type="STRING" id="95161.SAMN05660874_03184"/>
<name>A0A1I6SL32_9PSEU</name>
<dbReference type="InterPro" id="IPR045450">
    <property type="entry name" value="VMAP_C"/>
</dbReference>